<protein>
    <submittedName>
        <fullName evidence="1">RCG44786</fullName>
    </submittedName>
</protein>
<gene>
    <name evidence="1" type="ORF">rCG_44786</name>
</gene>
<accession>A6I5D4</accession>
<name>A6I5D4_RAT</name>
<sequence>MENDGHLLVSRGS</sequence>
<organism evidence="1 2">
    <name type="scientific">Rattus norvegicus</name>
    <name type="common">Rat</name>
    <dbReference type="NCBI Taxonomy" id="10116"/>
    <lineage>
        <taxon>Eukaryota</taxon>
        <taxon>Metazoa</taxon>
        <taxon>Chordata</taxon>
        <taxon>Craniata</taxon>
        <taxon>Vertebrata</taxon>
        <taxon>Euteleostomi</taxon>
        <taxon>Mammalia</taxon>
        <taxon>Eutheria</taxon>
        <taxon>Euarchontoglires</taxon>
        <taxon>Glires</taxon>
        <taxon>Rodentia</taxon>
        <taxon>Myomorpha</taxon>
        <taxon>Muroidea</taxon>
        <taxon>Muridae</taxon>
        <taxon>Murinae</taxon>
        <taxon>Rattus</taxon>
    </lineage>
</organism>
<proteinExistence type="predicted"/>
<reference evidence="2" key="1">
    <citation type="submission" date="2005-09" db="EMBL/GenBank/DDBJ databases">
        <authorList>
            <person name="Mural R.J."/>
            <person name="Li P.W."/>
            <person name="Adams M.D."/>
            <person name="Amanatides P.G."/>
            <person name="Baden-Tillson H."/>
            <person name="Barnstead M."/>
            <person name="Chin S.H."/>
            <person name="Dew I."/>
            <person name="Evans C.A."/>
            <person name="Ferriera S."/>
            <person name="Flanigan M."/>
            <person name="Fosler C."/>
            <person name="Glodek A."/>
            <person name="Gu Z."/>
            <person name="Holt R.A."/>
            <person name="Jennings D."/>
            <person name="Kraft C.L."/>
            <person name="Lu F."/>
            <person name="Nguyen T."/>
            <person name="Nusskern D.R."/>
            <person name="Pfannkoch C.M."/>
            <person name="Sitter C."/>
            <person name="Sutton G.G."/>
            <person name="Venter J.C."/>
            <person name="Wang Z."/>
            <person name="Woodage T."/>
            <person name="Zheng X.H."/>
            <person name="Zhong F."/>
        </authorList>
    </citation>
    <scope>NUCLEOTIDE SEQUENCE [LARGE SCALE GENOMIC DNA]</scope>
    <source>
        <strain>BN</strain>
        <strain evidence="2">Sprague-Dawley</strain>
    </source>
</reference>
<evidence type="ECO:0000313" key="2">
    <source>
        <dbReference type="Proteomes" id="UP000234681"/>
    </source>
</evidence>
<dbReference type="Proteomes" id="UP000234681">
    <property type="component" value="Chromosome 2"/>
</dbReference>
<dbReference type="EMBL" id="CH473955">
    <property type="protein sequence ID" value="EDM10242.1"/>
    <property type="molecule type" value="Genomic_DNA"/>
</dbReference>
<evidence type="ECO:0000313" key="1">
    <source>
        <dbReference type="EMBL" id="EDM10242.1"/>
    </source>
</evidence>